<proteinExistence type="inferred from homology"/>
<dbReference type="GeneID" id="68108553"/>
<dbReference type="PANTHER" id="PTHR11709:SF486">
    <property type="entry name" value="MULTICOPPER OXIDASE"/>
    <property type="match status" value="1"/>
</dbReference>
<keyword evidence="3" id="KW-0560">Oxidoreductase</keyword>
<evidence type="ECO:0000259" key="5">
    <source>
        <dbReference type="Pfam" id="PF07731"/>
    </source>
</evidence>
<gene>
    <name evidence="7" type="ORF">FDP41_001335</name>
</gene>
<evidence type="ECO:0000256" key="4">
    <source>
        <dbReference type="SAM" id="Phobius"/>
    </source>
</evidence>
<keyword evidence="2" id="KW-0479">Metal-binding</keyword>
<dbReference type="InterPro" id="IPR033138">
    <property type="entry name" value="Cu_oxidase_CS"/>
</dbReference>
<dbReference type="Pfam" id="PF07731">
    <property type="entry name" value="Cu-oxidase_2"/>
    <property type="match status" value="1"/>
</dbReference>
<dbReference type="RefSeq" id="XP_044564380.1">
    <property type="nucleotide sequence ID" value="XM_044703971.1"/>
</dbReference>
<accession>A0A6A5BR79</accession>
<dbReference type="Proteomes" id="UP000444721">
    <property type="component" value="Unassembled WGS sequence"/>
</dbReference>
<dbReference type="VEuPathDB" id="AmoebaDB:FDP41_001335"/>
<feature type="domain" description="Plastocyanin-like" evidence="5">
    <location>
        <begin position="283"/>
        <end position="380"/>
    </location>
</feature>
<dbReference type="PROSITE" id="PS00080">
    <property type="entry name" value="MULTICOPPER_OXIDASE2"/>
    <property type="match status" value="1"/>
</dbReference>
<evidence type="ECO:0000313" key="8">
    <source>
        <dbReference type="Proteomes" id="UP000444721"/>
    </source>
</evidence>
<protein>
    <recommendedName>
        <fullName evidence="9">Plastocyanin-like domain-containing protein</fullName>
    </recommendedName>
</protein>
<dbReference type="VEuPathDB" id="AmoebaDB:NfTy_030050"/>
<evidence type="ECO:0000313" key="7">
    <source>
        <dbReference type="EMBL" id="KAF0979667.1"/>
    </source>
</evidence>
<dbReference type="PROSITE" id="PS00079">
    <property type="entry name" value="MULTICOPPER_OXIDASE1"/>
    <property type="match status" value="1"/>
</dbReference>
<dbReference type="SUPFAM" id="SSF49503">
    <property type="entry name" value="Cupredoxins"/>
    <property type="match status" value="2"/>
</dbReference>
<evidence type="ECO:0008006" key="9">
    <source>
        <dbReference type="Google" id="ProtNLM"/>
    </source>
</evidence>
<evidence type="ECO:0000256" key="3">
    <source>
        <dbReference type="ARBA" id="ARBA00023002"/>
    </source>
</evidence>
<dbReference type="EMBL" id="VFQX01000023">
    <property type="protein sequence ID" value="KAF0979667.1"/>
    <property type="molecule type" value="Genomic_DNA"/>
</dbReference>
<dbReference type="AlphaFoldDB" id="A0A6A5BR79"/>
<evidence type="ECO:0000259" key="6">
    <source>
        <dbReference type="Pfam" id="PF07732"/>
    </source>
</evidence>
<dbReference type="InterPro" id="IPR008972">
    <property type="entry name" value="Cupredoxin"/>
</dbReference>
<organism evidence="7 8">
    <name type="scientific">Naegleria fowleri</name>
    <name type="common">Brain eating amoeba</name>
    <dbReference type="NCBI Taxonomy" id="5763"/>
    <lineage>
        <taxon>Eukaryota</taxon>
        <taxon>Discoba</taxon>
        <taxon>Heterolobosea</taxon>
        <taxon>Tetramitia</taxon>
        <taxon>Eutetramitia</taxon>
        <taxon>Vahlkampfiidae</taxon>
        <taxon>Naegleria</taxon>
    </lineage>
</organism>
<dbReference type="InterPro" id="IPR045087">
    <property type="entry name" value="Cu-oxidase_fam"/>
</dbReference>
<name>A0A6A5BR79_NAEFO</name>
<comment type="caution">
    <text evidence="7">The sequence shown here is derived from an EMBL/GenBank/DDBJ whole genome shotgun (WGS) entry which is preliminary data.</text>
</comment>
<keyword evidence="4" id="KW-0812">Transmembrane</keyword>
<evidence type="ECO:0000256" key="1">
    <source>
        <dbReference type="ARBA" id="ARBA00010609"/>
    </source>
</evidence>
<keyword evidence="8" id="KW-1185">Reference proteome</keyword>
<dbReference type="VEuPathDB" id="AmoebaDB:NF0081760"/>
<dbReference type="GO" id="GO:0005507">
    <property type="term" value="F:copper ion binding"/>
    <property type="evidence" value="ECO:0007669"/>
    <property type="project" value="InterPro"/>
</dbReference>
<sequence>MISPSLKTLGMLMVVGALIALSLAILFTEGRKHRKPCKMPKIRRYYIQAETIEWDYAPTGMDNFMGMELPAIHHKKPNQIGTKYLKAKYVEYTDETFTTKKHQPADMGILGPVIRGVVGEQLRILFRNKLPFPASIHPHGVLYDKASEGAGYVEKPGGPFVSPNSGDAVMPGEEFEYVFNVPERAGPLTGNPLSSIAWMYHSHAMDEPKETQAGLIGFIVITRKGKAKKNGAPKDVDREFFVMPKIFDEQTSGFLEQNILKYLNDTGKLTDAQFQSFKNGAIRASNQKDSINGYIFINNPGIRMCEGERVRWYAGTIGAFDLHPVHWHGIVGSEDGVRRVDTVFVAPGIARVLDTEADNPGSWLFHCHIDGHMMDGMVDIFHIDKCKKKSRE</sequence>
<dbReference type="InterPro" id="IPR002355">
    <property type="entry name" value="Cu_oxidase_Cu_BS"/>
</dbReference>
<reference evidence="7 8" key="1">
    <citation type="journal article" date="2019" name="Sci. Rep.">
        <title>Nanopore sequencing improves the draft genome of the human pathogenic amoeba Naegleria fowleri.</title>
        <authorList>
            <person name="Liechti N."/>
            <person name="Schurch N."/>
            <person name="Bruggmann R."/>
            <person name="Wittwer M."/>
        </authorList>
    </citation>
    <scope>NUCLEOTIDE SEQUENCE [LARGE SCALE GENOMIC DNA]</scope>
    <source>
        <strain evidence="7 8">ATCC 30894</strain>
    </source>
</reference>
<dbReference type="PANTHER" id="PTHR11709">
    <property type="entry name" value="MULTI-COPPER OXIDASE"/>
    <property type="match status" value="1"/>
</dbReference>
<dbReference type="InterPro" id="IPR011707">
    <property type="entry name" value="Cu-oxidase-like_N"/>
</dbReference>
<dbReference type="OrthoDB" id="2121828at2759"/>
<keyword evidence="4" id="KW-0472">Membrane</keyword>
<dbReference type="Pfam" id="PF07732">
    <property type="entry name" value="Cu-oxidase_3"/>
    <property type="match status" value="1"/>
</dbReference>
<feature type="domain" description="Plastocyanin-like" evidence="6">
    <location>
        <begin position="93"/>
        <end position="224"/>
    </location>
</feature>
<dbReference type="OMA" id="FHMHGNG"/>
<comment type="similarity">
    <text evidence="1">Belongs to the multicopper oxidase family.</text>
</comment>
<dbReference type="GO" id="GO:0016491">
    <property type="term" value="F:oxidoreductase activity"/>
    <property type="evidence" value="ECO:0007669"/>
    <property type="project" value="UniProtKB-KW"/>
</dbReference>
<keyword evidence="4" id="KW-1133">Transmembrane helix</keyword>
<evidence type="ECO:0000256" key="2">
    <source>
        <dbReference type="ARBA" id="ARBA00022723"/>
    </source>
</evidence>
<feature type="transmembrane region" description="Helical" evidence="4">
    <location>
        <begin position="6"/>
        <end position="28"/>
    </location>
</feature>
<dbReference type="InterPro" id="IPR011706">
    <property type="entry name" value="Cu-oxidase_C"/>
</dbReference>
<dbReference type="Gene3D" id="2.60.40.420">
    <property type="entry name" value="Cupredoxins - blue copper proteins"/>
    <property type="match status" value="1"/>
</dbReference>